<reference evidence="2 3" key="1">
    <citation type="journal article" date="2015" name="Genome Announc.">
        <title>Complete Genome Sequence of the Novel Leech Symbiont Mucinivorans hirudinis M3T.</title>
        <authorList>
            <person name="Nelson M.C."/>
            <person name="Bomar L."/>
            <person name="Graf J."/>
        </authorList>
    </citation>
    <scope>NUCLEOTIDE SEQUENCE [LARGE SCALE GENOMIC DNA]</scope>
    <source>
        <strain evidence="3">M3</strain>
    </source>
</reference>
<evidence type="ECO:0000313" key="3">
    <source>
        <dbReference type="Proteomes" id="UP000027616"/>
    </source>
</evidence>
<dbReference type="KEGG" id="rbc:BN938_1543"/>
<dbReference type="GO" id="GO:0005829">
    <property type="term" value="C:cytosol"/>
    <property type="evidence" value="ECO:0007669"/>
    <property type="project" value="TreeGrafter"/>
</dbReference>
<name>A0A060R891_9BACT</name>
<evidence type="ECO:0000313" key="2">
    <source>
        <dbReference type="EMBL" id="CDN31630.1"/>
    </source>
</evidence>
<dbReference type="InterPro" id="IPR013328">
    <property type="entry name" value="6PGD_dom2"/>
</dbReference>
<dbReference type="HOGENOM" id="CLU_033449_4_0_10"/>
<dbReference type="Pfam" id="PF07479">
    <property type="entry name" value="NAD_Gly3P_dh_C"/>
    <property type="match status" value="1"/>
</dbReference>
<dbReference type="InterPro" id="IPR006109">
    <property type="entry name" value="G3P_DH_NAD-dep_C"/>
</dbReference>
<dbReference type="Gene3D" id="1.10.1040.10">
    <property type="entry name" value="N-(1-d-carboxylethyl)-l-norvaline Dehydrogenase, domain 2"/>
    <property type="match status" value="1"/>
</dbReference>
<dbReference type="eggNOG" id="COG0240">
    <property type="taxonomic scope" value="Bacteria"/>
</dbReference>
<dbReference type="GO" id="GO:0005975">
    <property type="term" value="P:carbohydrate metabolic process"/>
    <property type="evidence" value="ECO:0007669"/>
    <property type="project" value="InterPro"/>
</dbReference>
<dbReference type="PATRIC" id="fig|1433126.3.peg.1528"/>
<dbReference type="EC" id="1.1.1.94" evidence="2"/>
<dbReference type="GO" id="GO:0006072">
    <property type="term" value="P:glycerol-3-phosphate metabolic process"/>
    <property type="evidence" value="ECO:0007669"/>
    <property type="project" value="InterPro"/>
</dbReference>
<keyword evidence="2" id="KW-0560">Oxidoreductase</keyword>
<dbReference type="STRING" id="1433126.BN938_1543"/>
<proteinExistence type="predicted"/>
<dbReference type="EMBL" id="HG934468">
    <property type="protein sequence ID" value="CDN31630.1"/>
    <property type="molecule type" value="Genomic_DNA"/>
</dbReference>
<evidence type="ECO:0000259" key="1">
    <source>
        <dbReference type="Pfam" id="PF07479"/>
    </source>
</evidence>
<gene>
    <name evidence="2" type="ORF">BN938_1543</name>
</gene>
<dbReference type="SUPFAM" id="SSF48179">
    <property type="entry name" value="6-phosphogluconate dehydrogenase C-terminal domain-like"/>
    <property type="match status" value="1"/>
</dbReference>
<protein>
    <submittedName>
        <fullName evidence="2">Glycerol-3-phosphate dehydrogenase [NAD(P)+]</fullName>
        <ecNumber evidence="2">1.1.1.94</ecNumber>
    </submittedName>
</protein>
<keyword evidence="3" id="KW-1185">Reference proteome</keyword>
<dbReference type="Proteomes" id="UP000027616">
    <property type="component" value="Chromosome I"/>
</dbReference>
<dbReference type="PANTHER" id="PTHR11728">
    <property type="entry name" value="GLYCEROL-3-PHOSPHATE DEHYDROGENASE"/>
    <property type="match status" value="1"/>
</dbReference>
<sequence>MGYGDNFIAVLISNATREMDNFMNATYTAPRNVQDSVYLGDLLVTCYSQFSRNRTFGLMIGKGYSVRAAQMEMNMVAEGYYATACIQKVKERCDISIEMPIADAMYAILYLNKDARTEIKRILRKLR</sequence>
<dbReference type="GO" id="GO:0047952">
    <property type="term" value="F:glycerol-3-phosphate dehydrogenase [NAD(P)+] activity"/>
    <property type="evidence" value="ECO:0007669"/>
    <property type="project" value="UniProtKB-EC"/>
</dbReference>
<dbReference type="PANTHER" id="PTHR11728:SF1">
    <property type="entry name" value="GLYCEROL-3-PHOSPHATE DEHYDROGENASE [NAD(+)] 2, CHLOROPLASTIC"/>
    <property type="match status" value="1"/>
</dbReference>
<dbReference type="AlphaFoldDB" id="A0A060R891"/>
<dbReference type="InterPro" id="IPR008927">
    <property type="entry name" value="6-PGluconate_DH-like_C_sf"/>
</dbReference>
<accession>A0A060R891</accession>
<feature type="domain" description="Glycerol-3-phosphate dehydrogenase NAD-dependent C-terminal" evidence="1">
    <location>
        <begin position="1"/>
        <end position="117"/>
    </location>
</feature>
<organism evidence="2 3">
    <name type="scientific">Mucinivorans hirudinis</name>
    <dbReference type="NCBI Taxonomy" id="1433126"/>
    <lineage>
        <taxon>Bacteria</taxon>
        <taxon>Pseudomonadati</taxon>
        <taxon>Bacteroidota</taxon>
        <taxon>Bacteroidia</taxon>
        <taxon>Bacteroidales</taxon>
        <taxon>Rikenellaceae</taxon>
        <taxon>Mucinivorans</taxon>
    </lineage>
</organism>